<reference evidence="4 5" key="1">
    <citation type="journal article" date="2012" name="Appl. Environ. Microbiol.">
        <title>Short-read sequencing for genomic analysis of the brown rot fungus Fibroporia radiculosa.</title>
        <authorList>
            <person name="Tang J.D."/>
            <person name="Perkins A.D."/>
            <person name="Sonstegard T.S."/>
            <person name="Schroeder S.G."/>
            <person name="Burgess S.C."/>
            <person name="Diehl S.V."/>
        </authorList>
    </citation>
    <scope>NUCLEOTIDE SEQUENCE [LARGE SCALE GENOMIC DNA]</scope>
    <source>
        <strain evidence="4 5">TFFH 294</strain>
    </source>
</reference>
<dbReference type="HAMAP" id="MF_00336">
    <property type="entry name" value="BioD"/>
    <property type="match status" value="1"/>
</dbReference>
<organism evidence="4 5">
    <name type="scientific">Fibroporia radiculosa</name>
    <dbReference type="NCBI Taxonomy" id="599839"/>
    <lineage>
        <taxon>Eukaryota</taxon>
        <taxon>Fungi</taxon>
        <taxon>Dikarya</taxon>
        <taxon>Basidiomycota</taxon>
        <taxon>Agaricomycotina</taxon>
        <taxon>Agaricomycetes</taxon>
        <taxon>Polyporales</taxon>
        <taxon>Fibroporiaceae</taxon>
        <taxon>Fibroporia</taxon>
    </lineage>
</organism>
<dbReference type="STRING" id="599839.J4G059"/>
<evidence type="ECO:0000313" key="5">
    <source>
        <dbReference type="Proteomes" id="UP000006352"/>
    </source>
</evidence>
<dbReference type="Proteomes" id="UP000006352">
    <property type="component" value="Unassembled WGS sequence"/>
</dbReference>
<dbReference type="PROSITE" id="PS00600">
    <property type="entry name" value="AA_TRANSFER_CLASS_3"/>
    <property type="match status" value="1"/>
</dbReference>
<dbReference type="InParanoid" id="J4G059"/>
<dbReference type="InterPro" id="IPR049704">
    <property type="entry name" value="Aminotrans_3_PPA_site"/>
</dbReference>
<dbReference type="GO" id="GO:0030170">
    <property type="term" value="F:pyridoxal phosphate binding"/>
    <property type="evidence" value="ECO:0007669"/>
    <property type="project" value="InterPro"/>
</dbReference>
<dbReference type="AlphaFoldDB" id="J4G059"/>
<evidence type="ECO:0000256" key="1">
    <source>
        <dbReference type="ARBA" id="ARBA00004173"/>
    </source>
</evidence>
<comment type="subcellular location">
    <subcellularLocation>
        <location evidence="1">Mitochondrion</location>
    </subcellularLocation>
</comment>
<dbReference type="OrthoDB" id="425114at2759"/>
<accession>J4G059</accession>
<evidence type="ECO:0000256" key="2">
    <source>
        <dbReference type="ARBA" id="ARBA00022576"/>
    </source>
</evidence>
<dbReference type="GO" id="GO:0004141">
    <property type="term" value="F:dethiobiotin synthase activity"/>
    <property type="evidence" value="ECO:0007669"/>
    <property type="project" value="InterPro"/>
</dbReference>
<protein>
    <recommendedName>
        <fullName evidence="6">Dethiobiotin synthase</fullName>
    </recommendedName>
</protein>
<name>J4G059_9APHY</name>
<dbReference type="InterPro" id="IPR027417">
    <property type="entry name" value="P-loop_NTPase"/>
</dbReference>
<dbReference type="Gene3D" id="3.40.50.300">
    <property type="entry name" value="P-loop containing nucleotide triphosphate hydrolases"/>
    <property type="match status" value="1"/>
</dbReference>
<gene>
    <name evidence="4" type="ORF">FIBRA_00388</name>
</gene>
<dbReference type="GO" id="GO:0009102">
    <property type="term" value="P:biotin biosynthetic process"/>
    <property type="evidence" value="ECO:0007669"/>
    <property type="project" value="UniProtKB-UniPathway"/>
</dbReference>
<dbReference type="UniPathway" id="UPA00078"/>
<dbReference type="EMBL" id="HE796880">
    <property type="protein sequence ID" value="CCL98393.1"/>
    <property type="molecule type" value="Genomic_DNA"/>
</dbReference>
<dbReference type="InterPro" id="IPR015424">
    <property type="entry name" value="PyrdxlP-dep_Trfase"/>
</dbReference>
<evidence type="ECO:0000313" key="4">
    <source>
        <dbReference type="EMBL" id="CCL98393.1"/>
    </source>
</evidence>
<dbReference type="GO" id="GO:0005524">
    <property type="term" value="F:ATP binding"/>
    <property type="evidence" value="ECO:0007669"/>
    <property type="project" value="InterPro"/>
</dbReference>
<dbReference type="PANTHER" id="PTHR42684">
    <property type="entry name" value="ADENOSYLMETHIONINE-8-AMINO-7-OXONONANOATE AMINOTRANSFERASE"/>
    <property type="match status" value="1"/>
</dbReference>
<dbReference type="CDD" id="cd03109">
    <property type="entry name" value="DTBS"/>
    <property type="match status" value="1"/>
</dbReference>
<dbReference type="GO" id="GO:0005739">
    <property type="term" value="C:mitochondrion"/>
    <property type="evidence" value="ECO:0007669"/>
    <property type="project" value="UniProtKB-SubCell"/>
</dbReference>
<dbReference type="InterPro" id="IPR015421">
    <property type="entry name" value="PyrdxlP-dep_Trfase_major"/>
</dbReference>
<dbReference type="SUPFAM" id="SSF52540">
    <property type="entry name" value="P-loop containing nucleoside triphosphate hydrolases"/>
    <property type="match status" value="1"/>
</dbReference>
<evidence type="ECO:0000256" key="3">
    <source>
        <dbReference type="ARBA" id="ARBA00022679"/>
    </source>
</evidence>
<proteinExistence type="inferred from homology"/>
<dbReference type="GeneID" id="24093304"/>
<keyword evidence="2" id="KW-0032">Aminotransferase</keyword>
<keyword evidence="5" id="KW-1185">Reference proteome</keyword>
<dbReference type="InterPro" id="IPR004472">
    <property type="entry name" value="DTB_synth_BioD"/>
</dbReference>
<dbReference type="SUPFAM" id="SSF53383">
    <property type="entry name" value="PLP-dependent transferases"/>
    <property type="match status" value="1"/>
</dbReference>
<dbReference type="PANTHER" id="PTHR42684:SF3">
    <property type="entry name" value="ADENOSYLMETHIONINE-8-AMINO-7-OXONONANOATE AMINOTRANSFERASE"/>
    <property type="match status" value="1"/>
</dbReference>
<evidence type="ECO:0008006" key="6">
    <source>
        <dbReference type="Google" id="ProtNLM"/>
    </source>
</evidence>
<dbReference type="GO" id="GO:0000287">
    <property type="term" value="F:magnesium ion binding"/>
    <property type="evidence" value="ECO:0007669"/>
    <property type="project" value="InterPro"/>
</dbReference>
<sequence length="815" mass="88512">MSLLFKHLRIHQVFGANTDVGKTILTTALVRASAASGVPVHYLKPVSTGRMEDADDMHIERFAGAQNKMIQSACLYRFGEPVSPHLAAKLAGTESHRQLEVPSDADFLTTVSSHIRQSAASSAQNSHMYVETAGGVHSPTLSGTTQADCYRPLFLPTVLVGDANLGGISSTISAYESLLLRGYIVDLILLFRDEYYRNAEYLDPYFAERGIRLLSLERPHSRLANPRDERVEMERYYSRLVPEQKQGGIFDALGHLGSCHEKRIAELDSMPQRALNTLWWPFVQHGLVVSKADVNVIDSASHDFFSVYNGHKTNPHPETSSSMSSVPSASSSSLLEPQLDGSASWWTQALGHAKSALTLAAARAAGRYGHVMYPQAVHAPALQLAERLIHSGPGHGWASRVFFSDDGSTGMEVALKMALRAFAVRHGIVGAARKQLGVLGLRGSYHGDTIGAMDACEEGVYTCEWHQARGYWLDAPTIGNRKGRIDISLLPAIAEDAGYDHVEVGSLHEAYDVRSRLSTPLAAVYRRFVERTLKKLKENGGPTLGALVLEPLVMGAGGMIFVDPLFQRVLVDIVRGSSPLREGEWSGLPVVFDEVFVGLYRLGVRSASSILGAYPDISVHAKILTGGLVPLAATLASDSIFSTFLSENKTDALLHGHSYTAYPVGCEVANETLAIVEELAASSAWDDARMRWGAPIGEGERQTAVWSFWDPAFVSRIAALNCVSEVMALGTVLAVHIRDEAAGYQSHSAHKMLEPLNLRTDDALPSSAPGGAPFGFHYRTLGNVAYFMLSLNTPSDVVRAVEERILVTLQATDTV</sequence>
<dbReference type="InterPro" id="IPR005814">
    <property type="entry name" value="Aminotrans_3"/>
</dbReference>
<dbReference type="HOGENOM" id="CLU_010794_0_0_1"/>
<dbReference type="RefSeq" id="XP_012177676.1">
    <property type="nucleotide sequence ID" value="XM_012322286.1"/>
</dbReference>
<dbReference type="Gene3D" id="3.40.640.10">
    <property type="entry name" value="Type I PLP-dependent aspartate aminotransferase-like (Major domain)"/>
    <property type="match status" value="1"/>
</dbReference>
<keyword evidence="3" id="KW-0808">Transferase</keyword>
<dbReference type="Pfam" id="PF13500">
    <property type="entry name" value="AAA_26"/>
    <property type="match status" value="1"/>
</dbReference>
<dbReference type="Pfam" id="PF00202">
    <property type="entry name" value="Aminotran_3"/>
    <property type="match status" value="2"/>
</dbReference>
<dbReference type="GO" id="GO:0004015">
    <property type="term" value="F:adenosylmethionine-8-amino-7-oxononanoate transaminase activity"/>
    <property type="evidence" value="ECO:0007669"/>
    <property type="project" value="TreeGrafter"/>
</dbReference>